<dbReference type="PANTHER" id="PTHR21666:SF270">
    <property type="entry name" value="MUREIN HYDROLASE ACTIVATOR ENVC"/>
    <property type="match status" value="1"/>
</dbReference>
<feature type="region of interest" description="Disordered" evidence="1">
    <location>
        <begin position="217"/>
        <end position="259"/>
    </location>
</feature>
<accession>A0A5C4N064</accession>
<dbReference type="Pfam" id="PF01476">
    <property type="entry name" value="LysM"/>
    <property type="match status" value="2"/>
</dbReference>
<dbReference type="InterPro" id="IPR050570">
    <property type="entry name" value="Cell_wall_metabolism_enzyme"/>
</dbReference>
<evidence type="ECO:0000313" key="4">
    <source>
        <dbReference type="EMBL" id="TNC50741.1"/>
    </source>
</evidence>
<evidence type="ECO:0000256" key="2">
    <source>
        <dbReference type="SAM" id="SignalP"/>
    </source>
</evidence>
<evidence type="ECO:0000313" key="5">
    <source>
        <dbReference type="Proteomes" id="UP000305887"/>
    </source>
</evidence>
<dbReference type="InterPro" id="IPR011055">
    <property type="entry name" value="Dup_hybrid_motif"/>
</dbReference>
<dbReference type="Gene3D" id="2.70.70.10">
    <property type="entry name" value="Glucose Permease (Domain IIA)"/>
    <property type="match status" value="1"/>
</dbReference>
<organism evidence="4 5">
    <name type="scientific">Rubellimicrobium rubrum</name>
    <dbReference type="NCBI Taxonomy" id="2585369"/>
    <lineage>
        <taxon>Bacteria</taxon>
        <taxon>Pseudomonadati</taxon>
        <taxon>Pseudomonadota</taxon>
        <taxon>Alphaproteobacteria</taxon>
        <taxon>Rhodobacterales</taxon>
        <taxon>Roseobacteraceae</taxon>
        <taxon>Rubellimicrobium</taxon>
    </lineage>
</organism>
<evidence type="ECO:0000256" key="1">
    <source>
        <dbReference type="SAM" id="MobiDB-lite"/>
    </source>
</evidence>
<evidence type="ECO:0000259" key="3">
    <source>
        <dbReference type="PROSITE" id="PS51782"/>
    </source>
</evidence>
<dbReference type="OrthoDB" id="9795421at2"/>
<dbReference type="PANTHER" id="PTHR21666">
    <property type="entry name" value="PEPTIDASE-RELATED"/>
    <property type="match status" value="1"/>
</dbReference>
<keyword evidence="2" id="KW-0732">Signal</keyword>
<dbReference type="Proteomes" id="UP000305887">
    <property type="component" value="Unassembled WGS sequence"/>
</dbReference>
<dbReference type="Pfam" id="PF01551">
    <property type="entry name" value="Peptidase_M23"/>
    <property type="match status" value="1"/>
</dbReference>
<dbReference type="PROSITE" id="PS51782">
    <property type="entry name" value="LYSM"/>
    <property type="match status" value="1"/>
</dbReference>
<feature type="compositionally biased region" description="Low complexity" evidence="1">
    <location>
        <begin position="217"/>
        <end position="231"/>
    </location>
</feature>
<dbReference type="Gene3D" id="3.10.350.10">
    <property type="entry name" value="LysM domain"/>
    <property type="match status" value="1"/>
</dbReference>
<feature type="domain" description="LysM" evidence="3">
    <location>
        <begin position="170"/>
        <end position="214"/>
    </location>
</feature>
<dbReference type="CDD" id="cd12797">
    <property type="entry name" value="M23_peptidase"/>
    <property type="match status" value="1"/>
</dbReference>
<dbReference type="CDD" id="cd00118">
    <property type="entry name" value="LysM"/>
    <property type="match status" value="2"/>
</dbReference>
<comment type="caution">
    <text evidence="4">The sequence shown here is derived from an EMBL/GenBank/DDBJ whole genome shotgun (WGS) entry which is preliminary data.</text>
</comment>
<protein>
    <submittedName>
        <fullName evidence="4">LysM peptidoglycan-binding domain-containing protein</fullName>
    </submittedName>
</protein>
<name>A0A5C4N064_9RHOB</name>
<reference evidence="4 5" key="1">
    <citation type="submission" date="2019-06" db="EMBL/GenBank/DDBJ databases">
        <title>YIM 131921 draft genome.</title>
        <authorList>
            <person name="Jiang L."/>
        </authorList>
    </citation>
    <scope>NUCLEOTIDE SEQUENCE [LARGE SCALE GENOMIC DNA]</scope>
    <source>
        <strain evidence="4 5">YIM 131921</strain>
    </source>
</reference>
<gene>
    <name evidence="4" type="ORF">FHG66_07120</name>
</gene>
<proteinExistence type="predicted"/>
<sequence>MLNQLMSVRRAACAALALGALSACQQPLDMDLRELGDGFSTTDAALSAVERPTPDDRGVISYPTYQVAVARQGDTVGTLAGRLGIDARTLASYNGLAPDAALRADEVVALPNRVAEPATALAAAPATDLIGAASAAINRAGPVTTTALAPSAPAAASPAASAIPSGAEPIRHQVVRGETAYSVARLYNVPVRTIAEWNGLGADLTVREGQFLLVPSPGTSTSAAAPLTTPGQGSRTPIPPSAAAPLPDEQPVPTSQAQPEIEAAPQDLGAEQTQTSDAQLAMPVSGSIIRAYAPGRNEGIDIGAPAGTEVRAADAGTVAAITTNTDGIQIVVVKHANDLLTVYTHLENLKVAKDDRVSRGQALGQVKAGDPSFLHFEVRRGMASQDPTAFLP</sequence>
<dbReference type="InterPro" id="IPR016047">
    <property type="entry name" value="M23ase_b-sheet_dom"/>
</dbReference>
<dbReference type="SUPFAM" id="SSF51261">
    <property type="entry name" value="Duplicated hybrid motif"/>
    <property type="match status" value="1"/>
</dbReference>
<dbReference type="InterPro" id="IPR036779">
    <property type="entry name" value="LysM_dom_sf"/>
</dbReference>
<dbReference type="EMBL" id="VDFU01000006">
    <property type="protein sequence ID" value="TNC50741.1"/>
    <property type="molecule type" value="Genomic_DNA"/>
</dbReference>
<keyword evidence="5" id="KW-1185">Reference proteome</keyword>
<dbReference type="AlphaFoldDB" id="A0A5C4N064"/>
<dbReference type="GO" id="GO:0004222">
    <property type="term" value="F:metalloendopeptidase activity"/>
    <property type="evidence" value="ECO:0007669"/>
    <property type="project" value="TreeGrafter"/>
</dbReference>
<dbReference type="SMART" id="SM00257">
    <property type="entry name" value="LysM"/>
    <property type="match status" value="2"/>
</dbReference>
<feature type="signal peptide" evidence="2">
    <location>
        <begin position="1"/>
        <end position="25"/>
    </location>
</feature>
<feature type="chain" id="PRO_5022683601" evidence="2">
    <location>
        <begin position="26"/>
        <end position="392"/>
    </location>
</feature>
<dbReference type="InterPro" id="IPR018392">
    <property type="entry name" value="LysM"/>
</dbReference>